<gene>
    <name evidence="4" type="ORF">CK497_14465</name>
    <name evidence="3" type="ORF">SIL78_17645</name>
</gene>
<accession>A0AAJ2S241</accession>
<dbReference type="AlphaFoldDB" id="A0AAJ2S241"/>
<keyword evidence="1" id="KW-0812">Transmembrane</keyword>
<reference evidence="3" key="2">
    <citation type="submission" date="2023-11" db="EMBL/GenBank/DDBJ databases">
        <title>MicrobeMod: A computational toolkit for identifying prokaryotic methylation and restriction-modification with nanopore sequencing.</title>
        <authorList>
            <person name="Crits-Christoph A."/>
            <person name="Kang S.C."/>
            <person name="Lee H."/>
            <person name="Ostrov N."/>
        </authorList>
    </citation>
    <scope>NUCLEOTIDE SEQUENCE</scope>
    <source>
        <strain evidence="3">ATCC BAA-953</strain>
    </source>
</reference>
<dbReference type="Proteomes" id="UP001276761">
    <property type="component" value="Unassembled WGS sequence"/>
</dbReference>
<proteinExistence type="predicted"/>
<feature type="transmembrane region" description="Helical" evidence="1">
    <location>
        <begin position="36"/>
        <end position="58"/>
    </location>
</feature>
<protein>
    <submittedName>
        <fullName evidence="3">YrhK family protein</fullName>
    </submittedName>
</protein>
<evidence type="ECO:0000313" key="3">
    <source>
        <dbReference type="EMBL" id="MDX5979372.1"/>
    </source>
</evidence>
<feature type="domain" description="YrhK" evidence="2">
    <location>
        <begin position="14"/>
        <end position="54"/>
    </location>
</feature>
<sequence>MNSVTKQRQQLPNFLGLLSSLCFFFGSLLFLPNSAIYATVGVWCFVMGSLIMFIIYAMSIKNTGKSTSS</sequence>
<reference evidence="4 5" key="1">
    <citation type="submission" date="2017-08" db="EMBL/GenBank/DDBJ databases">
        <title>Halomonas binhaiensis sp. nov., isolated from saline alkaline soil.</title>
        <authorList>
            <person name="Wang D."/>
            <person name="Zhang G."/>
        </authorList>
    </citation>
    <scope>NUCLEOTIDE SEQUENCE [LARGE SCALE GENOMIC DNA]</scope>
    <source>
        <strain evidence="4 5">WN018</strain>
    </source>
</reference>
<dbReference type="EMBL" id="NSKA01000005">
    <property type="protein sequence ID" value="PAU71146.1"/>
    <property type="molecule type" value="Genomic_DNA"/>
</dbReference>
<evidence type="ECO:0000313" key="5">
    <source>
        <dbReference type="Proteomes" id="UP000218675"/>
    </source>
</evidence>
<keyword evidence="1" id="KW-0472">Membrane</keyword>
<evidence type="ECO:0000313" key="6">
    <source>
        <dbReference type="Proteomes" id="UP001276761"/>
    </source>
</evidence>
<dbReference type="EMBL" id="JAWXXT010000001">
    <property type="protein sequence ID" value="MDX5979372.1"/>
    <property type="molecule type" value="Genomic_DNA"/>
</dbReference>
<name>A0AAJ2S241_9GAMM</name>
<dbReference type="RefSeq" id="WP_095604216.1">
    <property type="nucleotide sequence ID" value="NZ_CANKXH010000009.1"/>
</dbReference>
<comment type="caution">
    <text evidence="3">The sequence shown here is derived from an EMBL/GenBank/DDBJ whole genome shotgun (WGS) entry which is preliminary data.</text>
</comment>
<dbReference type="Pfam" id="PF14145">
    <property type="entry name" value="YrhK"/>
    <property type="match status" value="1"/>
</dbReference>
<feature type="transmembrane region" description="Helical" evidence="1">
    <location>
        <begin position="12"/>
        <end position="30"/>
    </location>
</feature>
<keyword evidence="1" id="KW-1133">Transmembrane helix</keyword>
<evidence type="ECO:0000256" key="1">
    <source>
        <dbReference type="SAM" id="Phobius"/>
    </source>
</evidence>
<keyword evidence="5" id="KW-1185">Reference proteome</keyword>
<dbReference type="Proteomes" id="UP000218675">
    <property type="component" value="Unassembled WGS sequence"/>
</dbReference>
<evidence type="ECO:0000259" key="2">
    <source>
        <dbReference type="Pfam" id="PF14145"/>
    </source>
</evidence>
<evidence type="ECO:0000313" key="4">
    <source>
        <dbReference type="EMBL" id="PAU71146.1"/>
    </source>
</evidence>
<dbReference type="InterPro" id="IPR025424">
    <property type="entry name" value="YrhK_domain"/>
</dbReference>
<organism evidence="3 6">
    <name type="scientific">Vreelandella alkaliphila</name>
    <dbReference type="NCBI Taxonomy" id="272774"/>
    <lineage>
        <taxon>Bacteria</taxon>
        <taxon>Pseudomonadati</taxon>
        <taxon>Pseudomonadota</taxon>
        <taxon>Gammaproteobacteria</taxon>
        <taxon>Oceanospirillales</taxon>
        <taxon>Halomonadaceae</taxon>
        <taxon>Vreelandella</taxon>
    </lineage>
</organism>
<dbReference type="KEGG" id="halk:CUU95_16875"/>
<dbReference type="GeneID" id="303167358"/>